<dbReference type="EMBL" id="SBLB01000001">
    <property type="protein sequence ID" value="RYC71904.1"/>
    <property type="molecule type" value="Genomic_DNA"/>
</dbReference>
<accession>A0A4Q2UQT4</accession>
<feature type="transmembrane region" description="Helical" evidence="3">
    <location>
        <begin position="18"/>
        <end position="39"/>
    </location>
</feature>
<dbReference type="Gene3D" id="2.40.420.20">
    <property type="match status" value="1"/>
</dbReference>
<keyword evidence="3" id="KW-0472">Membrane</keyword>
<evidence type="ECO:0000259" key="4">
    <source>
        <dbReference type="Pfam" id="PF25967"/>
    </source>
</evidence>
<keyword evidence="2" id="KW-0175">Coiled coil</keyword>
<dbReference type="Proteomes" id="UP000290407">
    <property type="component" value="Unassembled WGS sequence"/>
</dbReference>
<dbReference type="Gene3D" id="2.40.50.100">
    <property type="match status" value="1"/>
</dbReference>
<evidence type="ECO:0000313" key="6">
    <source>
        <dbReference type="Proteomes" id="UP000290407"/>
    </source>
</evidence>
<keyword evidence="3" id="KW-0812">Transmembrane</keyword>
<dbReference type="Pfam" id="PF25967">
    <property type="entry name" value="RND-MFP_C"/>
    <property type="match status" value="1"/>
</dbReference>
<dbReference type="AlphaFoldDB" id="A0A4Q2UQT4"/>
<dbReference type="RefSeq" id="WP_129600920.1">
    <property type="nucleotide sequence ID" value="NZ_SBLB01000001.1"/>
</dbReference>
<comment type="caution">
    <text evidence="5">The sequence shown here is derived from an EMBL/GenBank/DDBJ whole genome shotgun (WGS) entry which is preliminary data.</text>
</comment>
<dbReference type="PANTHER" id="PTHR32347">
    <property type="entry name" value="EFFLUX SYSTEM COMPONENT YKNX-RELATED"/>
    <property type="match status" value="1"/>
</dbReference>
<proteinExistence type="predicted"/>
<evidence type="ECO:0000256" key="2">
    <source>
        <dbReference type="ARBA" id="ARBA00023054"/>
    </source>
</evidence>
<evidence type="ECO:0000256" key="3">
    <source>
        <dbReference type="SAM" id="Phobius"/>
    </source>
</evidence>
<keyword evidence="3" id="KW-1133">Transmembrane helix</keyword>
<dbReference type="Gene3D" id="1.10.287.470">
    <property type="entry name" value="Helix hairpin bin"/>
    <property type="match status" value="1"/>
</dbReference>
<organism evidence="5 6">
    <name type="scientific">Spirosoma sordidisoli</name>
    <dbReference type="NCBI Taxonomy" id="2502893"/>
    <lineage>
        <taxon>Bacteria</taxon>
        <taxon>Pseudomonadati</taxon>
        <taxon>Bacteroidota</taxon>
        <taxon>Cytophagia</taxon>
        <taxon>Cytophagales</taxon>
        <taxon>Cytophagaceae</taxon>
        <taxon>Spirosoma</taxon>
    </lineage>
</organism>
<sequence>MDRALASDVVARSRRKNWLLGLAVAAGLTGGVIGMRALLKTSVDAARIRTAVVQTGPVENTLNATGEIIPAYEQIITSPIRAGIRRVLLTPGARVRPGQPIIELDKSLTQIEYEKLQDQLSLKQNGIDQLRMKLDKNLYDADINDQIKSLNINRLSAEVDDARRLLKVGGRTPEDVTRAENALRIAQLEKKQLENDLAYNRRSMSASLRESQLQASIEATNLKVLSQKLRQADIVADRAGVLTWVNETIGSSVNEGDMLAKLADLGSFRVEGSCSDAYADQLQVGLPVIVRINELSLRGVITQIKPSVQNDAVRFAVALDDNRHASLRPNQKVDIFIVTNRSARAVRVANGPAFKGKRRQYVYVLDENQLARRRDVEIGLTNFDWVEIKSGLRPGERVIITDLSEYEHVEQLTINPATN</sequence>
<evidence type="ECO:0000313" key="5">
    <source>
        <dbReference type="EMBL" id="RYC71904.1"/>
    </source>
</evidence>
<dbReference type="PANTHER" id="PTHR32347:SF14">
    <property type="entry name" value="EFFLUX SYSTEM COMPONENT YKNX-RELATED"/>
    <property type="match status" value="1"/>
</dbReference>
<dbReference type="InterPro" id="IPR050465">
    <property type="entry name" value="UPF0194_transport"/>
</dbReference>
<evidence type="ECO:0000256" key="1">
    <source>
        <dbReference type="ARBA" id="ARBA00004196"/>
    </source>
</evidence>
<reference evidence="5 6" key="1">
    <citation type="submission" date="2019-01" db="EMBL/GenBank/DDBJ databases">
        <title>Spirosoma flava sp. nov., a propanil-degrading bacterium isolated from herbicide-contaminated soil.</title>
        <authorList>
            <person name="Zhang L."/>
            <person name="Jiang J.-D."/>
        </authorList>
    </citation>
    <scope>NUCLEOTIDE SEQUENCE [LARGE SCALE GENOMIC DNA]</scope>
    <source>
        <strain evidence="5 6">TY50</strain>
    </source>
</reference>
<keyword evidence="6" id="KW-1185">Reference proteome</keyword>
<protein>
    <submittedName>
        <fullName evidence="5">HlyD family efflux transporter periplasmic adaptor subunit</fullName>
    </submittedName>
</protein>
<gene>
    <name evidence="5" type="ORF">EQG79_07200</name>
</gene>
<comment type="subcellular location">
    <subcellularLocation>
        <location evidence="1">Cell envelope</location>
    </subcellularLocation>
</comment>
<feature type="domain" description="Multidrug resistance protein MdtA-like C-terminal permuted SH3" evidence="4">
    <location>
        <begin position="359"/>
        <end position="403"/>
    </location>
</feature>
<dbReference type="InterPro" id="IPR058627">
    <property type="entry name" value="MdtA-like_C"/>
</dbReference>
<dbReference type="GO" id="GO:0030313">
    <property type="term" value="C:cell envelope"/>
    <property type="evidence" value="ECO:0007669"/>
    <property type="project" value="UniProtKB-SubCell"/>
</dbReference>
<name>A0A4Q2UQT4_9BACT</name>
<dbReference type="Gene3D" id="2.40.30.170">
    <property type="match status" value="1"/>
</dbReference>